<name>A0ABD2WBK5_9HYME</name>
<feature type="domain" description="tRNA (32-2'-O)-methyltransferase regulator THADA-like C-terminal TPR repeats region" evidence="5">
    <location>
        <begin position="978"/>
        <end position="1136"/>
    </location>
</feature>
<proteinExistence type="inferred from homology"/>
<dbReference type="InterPro" id="IPR019442">
    <property type="entry name" value="THADA/TRM732_DUF2428"/>
</dbReference>
<protein>
    <recommendedName>
        <fullName evidence="8">DUF2428 domain-containing protein</fullName>
    </recommendedName>
</protein>
<comment type="caution">
    <text evidence="6">The sequence shown here is derived from an EMBL/GenBank/DDBJ whole genome shotgun (WGS) entry which is preliminary data.</text>
</comment>
<evidence type="ECO:0000256" key="2">
    <source>
        <dbReference type="ARBA" id="ARBA00022694"/>
    </source>
</evidence>
<feature type="compositionally biased region" description="Basic residues" evidence="3">
    <location>
        <begin position="1"/>
        <end position="12"/>
    </location>
</feature>
<dbReference type="EMBL" id="JBJJXI010000117">
    <property type="protein sequence ID" value="KAL3390442.1"/>
    <property type="molecule type" value="Genomic_DNA"/>
</dbReference>
<evidence type="ECO:0008006" key="8">
    <source>
        <dbReference type="Google" id="ProtNLM"/>
    </source>
</evidence>
<keyword evidence="2" id="KW-0819">tRNA processing</keyword>
<evidence type="ECO:0000256" key="3">
    <source>
        <dbReference type="SAM" id="MobiDB-lite"/>
    </source>
</evidence>
<reference evidence="6 7" key="1">
    <citation type="journal article" date="2024" name="bioRxiv">
        <title>A reference genome for Trichogramma kaykai: A tiny desert-dwelling parasitoid wasp with competing sex-ratio distorters.</title>
        <authorList>
            <person name="Culotta J."/>
            <person name="Lindsey A.R."/>
        </authorList>
    </citation>
    <scope>NUCLEOTIDE SEQUENCE [LARGE SCALE GENOMIC DNA]</scope>
    <source>
        <strain evidence="6 7">KSX58</strain>
    </source>
</reference>
<evidence type="ECO:0000313" key="6">
    <source>
        <dbReference type="EMBL" id="KAL3390442.1"/>
    </source>
</evidence>
<gene>
    <name evidence="6" type="ORF">TKK_014604</name>
</gene>
<organism evidence="6 7">
    <name type="scientific">Trichogramma kaykai</name>
    <dbReference type="NCBI Taxonomy" id="54128"/>
    <lineage>
        <taxon>Eukaryota</taxon>
        <taxon>Metazoa</taxon>
        <taxon>Ecdysozoa</taxon>
        <taxon>Arthropoda</taxon>
        <taxon>Hexapoda</taxon>
        <taxon>Insecta</taxon>
        <taxon>Pterygota</taxon>
        <taxon>Neoptera</taxon>
        <taxon>Endopterygota</taxon>
        <taxon>Hymenoptera</taxon>
        <taxon>Apocrita</taxon>
        <taxon>Proctotrupomorpha</taxon>
        <taxon>Chalcidoidea</taxon>
        <taxon>Trichogrammatidae</taxon>
        <taxon>Trichogramma</taxon>
    </lineage>
</organism>
<dbReference type="Gene3D" id="1.25.10.10">
    <property type="entry name" value="Leucine-rich Repeat Variant"/>
    <property type="match status" value="1"/>
</dbReference>
<comment type="similarity">
    <text evidence="1">Belongs to the THADA family.</text>
</comment>
<dbReference type="SUPFAM" id="SSF48371">
    <property type="entry name" value="ARM repeat"/>
    <property type="match status" value="1"/>
</dbReference>
<evidence type="ECO:0000313" key="7">
    <source>
        <dbReference type="Proteomes" id="UP001627154"/>
    </source>
</evidence>
<dbReference type="GO" id="GO:0008033">
    <property type="term" value="P:tRNA processing"/>
    <property type="evidence" value="ECO:0007669"/>
    <property type="project" value="UniProtKB-KW"/>
</dbReference>
<dbReference type="PANTHER" id="PTHR14387:SF0">
    <property type="entry name" value="DUF2428 DOMAIN-CONTAINING PROTEIN"/>
    <property type="match status" value="1"/>
</dbReference>
<dbReference type="InterPro" id="IPR051954">
    <property type="entry name" value="tRNA_methyltransferase_THADA"/>
</dbReference>
<accession>A0ABD2WBK5</accession>
<dbReference type="Pfam" id="PF10350">
    <property type="entry name" value="DUF2428"/>
    <property type="match status" value="1"/>
</dbReference>
<dbReference type="Pfam" id="PF25151">
    <property type="entry name" value="TPR_Trm732_C"/>
    <property type="match status" value="1"/>
</dbReference>
<sequence length="1608" mass="184243">MEPVHRPVKSKSRKTEPDKSLSLHPSEFNSPLDRKDIINLESLRAIISLSSCPTGLSILKQQSEKWESVLKALMEFLSSNEDEISTCSNEETLLASHAYLSLRRALMPSLKEFEKKLHEYLNLKESMKIFPDLKTIFSINNLELFKHLIIHGFLQLGNSHVISLDVYRHAFDCLYPHCIRYTSFTYMSFRLLRSWMRRVEKTDFWSSDVCLDIEEKLEAIIFSNWNNVMCKSSFVKVFNQYLLAVQSKYDDYLEYLFHCCVDKISWCHVSKYAILAEICVYLPNIDLMTDFQFLSNLFNSLTLGHLSSASTRVYSIICGRIDKDRWQSAFGEHLKNYVIDWEAEKKYYALQSLCKLWIKPILNKHRDLLDFLLRCCDDKSVVYQSYLLRFSAGFGLPPIRLKLANNVTFLDHEEEVVRLNAFAANCCRSAVSVDDTDMANIIKTIQHFLFFNATADTTYLREGTIDHFKIFLISLLKKTAVCRDSLVTPFLGWLHEFFIDCFEIGSCYQRKILGLQLYKATLMFLHGDVGISKDPNHKEAAKSGVQLQTHMKDTGQWRFTDRETISLLLKLILDPASDVKNLATDLVVTYFSADVITIGEKASLFSIALNHCNSYKFFEIDSGSLIMKVLVHWFPLNRNENKEALKLEKDFECQASIDKAQLYSKLLFEEAGHQLIMAKRDILKAATHRMPFYGALTALSVIAFNNGPEQHLVTDQFLNEIMGLVENAAIYFLSAFSAKTHGDLQLTKFDRQYSSSFQEMGIAIDEAIKSSEISYEYDELVLSPAQQTVMTCIWRSLKVLCELAVEVAKHDLAQDNTIYCAMDILVAVLMKCRQKGVIESAGTAIGKLTRLVTETGRGVASLDGYLESLYNRDFLASINLTRRGAGLTIMFHKIVANDVRSERPMLQSAVSSLSRSLRKPTKNEQKVANNCDDPCALHLHFFKTLVADKQLQAAMSPYLEDISLLCFEYLSSPSFTIRNGSLQLFGAIVSRLVGQNTAARILDFGYGYSLNYLTTHFPRLAAYILLTLQTCCQQWQQYRSGENVIHILSLLSKLFVSGCELMDGGVGTCYVRQIRTCLLFFFKSPIAHVRHLAAKAYVACIGIADLEFEISQIKAQLVEFHDFNQLNGYLLTLEYLYQKLEDEQLSTSVKHTKIKLLGDVRRNLQVREKNETLWNYWTRRAELTSRKKLCYSVEAQLLRLSRKFYLKIKDNLNDSNENSKLGCFHDINDKTRPGFFEFVDELSSFCVDYIQQNEDYALIKGLLSANCIDFATSFFKYAPTDNRHILISCIDHVTEGFDTFPMQLLDQLNVYCNESVRNAFTSRLLELQYIDIAKVKTFATKLDCVCERSHNVTELLILVHVLSSRGSGILDLFEDLISCIYRKKVTLDNYFDCPEHLRLLVAKALDVILSNFAQLAPNYRVQPLLAGLTLIRDDIDIVRQITRESLINNVILACKLSRARIQHELVHPVLMLSLSANNGVLKDLNAEDVRAFFRAYLSTIKPQEQQNSISSDDIDSPFDDNCVLSHAEETKIINFIVFCVQQKICNGIFTKQRSVYESISYEVFDIKHQLIEKMDIDLGSIRTIMSIKYSEYLKLKLDVVNEKYLRIK</sequence>
<keyword evidence="7" id="KW-1185">Reference proteome</keyword>
<feature type="region of interest" description="Disordered" evidence="3">
    <location>
        <begin position="1"/>
        <end position="27"/>
    </location>
</feature>
<feature type="domain" description="DUF2428" evidence="4">
    <location>
        <begin position="771"/>
        <end position="975"/>
    </location>
</feature>
<dbReference type="InterPro" id="IPR011989">
    <property type="entry name" value="ARM-like"/>
</dbReference>
<dbReference type="InterPro" id="IPR056842">
    <property type="entry name" value="THADA-like_TPR_C"/>
</dbReference>
<dbReference type="InterPro" id="IPR016024">
    <property type="entry name" value="ARM-type_fold"/>
</dbReference>
<evidence type="ECO:0000256" key="1">
    <source>
        <dbReference type="ARBA" id="ARBA00010409"/>
    </source>
</evidence>
<dbReference type="PANTHER" id="PTHR14387">
    <property type="entry name" value="THADA/DEATH RECEPTOR INTERACTING PROTEIN"/>
    <property type="match status" value="1"/>
</dbReference>
<evidence type="ECO:0000259" key="5">
    <source>
        <dbReference type="Pfam" id="PF25151"/>
    </source>
</evidence>
<dbReference type="Proteomes" id="UP001627154">
    <property type="component" value="Unassembled WGS sequence"/>
</dbReference>
<evidence type="ECO:0000259" key="4">
    <source>
        <dbReference type="Pfam" id="PF10350"/>
    </source>
</evidence>